<dbReference type="Ensembl" id="ENSCCRT00020083569.1">
    <property type="protein sequence ID" value="ENSCCRP00020076222.1"/>
    <property type="gene ID" value="ENSCCRG00020035463.1"/>
</dbReference>
<feature type="compositionally biased region" description="Low complexity" evidence="17">
    <location>
        <begin position="178"/>
        <end position="215"/>
    </location>
</feature>
<feature type="region of interest" description="Disordered" evidence="17">
    <location>
        <begin position="1192"/>
        <end position="1306"/>
    </location>
</feature>
<evidence type="ECO:0000256" key="14">
    <source>
        <dbReference type="ARBA" id="ARBA00077125"/>
    </source>
</evidence>
<feature type="compositionally biased region" description="Basic and acidic residues" evidence="17">
    <location>
        <begin position="454"/>
        <end position="464"/>
    </location>
</feature>
<evidence type="ECO:0000313" key="20">
    <source>
        <dbReference type="Ensembl" id="ENSCCRP00020076222.1"/>
    </source>
</evidence>
<evidence type="ECO:0000256" key="10">
    <source>
        <dbReference type="ARBA" id="ARBA00023212"/>
    </source>
</evidence>
<dbReference type="SUPFAM" id="SSF50156">
    <property type="entry name" value="PDZ domain-like"/>
    <property type="match status" value="1"/>
</dbReference>
<dbReference type="FunFam" id="1.10.150.50:FF:000008">
    <property type="entry name" value="Neurabin-1 isoform 1-like protein"/>
    <property type="match status" value="1"/>
</dbReference>
<feature type="region of interest" description="Disordered" evidence="17">
    <location>
        <begin position="711"/>
        <end position="739"/>
    </location>
</feature>
<dbReference type="GO" id="GO:0051015">
    <property type="term" value="F:actin filament binding"/>
    <property type="evidence" value="ECO:0007669"/>
    <property type="project" value="TreeGrafter"/>
</dbReference>
<feature type="compositionally biased region" description="Polar residues" evidence="17">
    <location>
        <begin position="1411"/>
        <end position="1420"/>
    </location>
</feature>
<dbReference type="GO" id="GO:0007015">
    <property type="term" value="P:actin filament organization"/>
    <property type="evidence" value="ECO:0007669"/>
    <property type="project" value="TreeGrafter"/>
</dbReference>
<organism evidence="20 21">
    <name type="scientific">Cyprinus carpio</name>
    <name type="common">Common carp</name>
    <dbReference type="NCBI Taxonomy" id="7962"/>
    <lineage>
        <taxon>Eukaryota</taxon>
        <taxon>Metazoa</taxon>
        <taxon>Chordata</taxon>
        <taxon>Craniata</taxon>
        <taxon>Vertebrata</taxon>
        <taxon>Euteleostomi</taxon>
        <taxon>Actinopterygii</taxon>
        <taxon>Neopterygii</taxon>
        <taxon>Teleostei</taxon>
        <taxon>Ostariophysi</taxon>
        <taxon>Cypriniformes</taxon>
        <taxon>Cyprinidae</taxon>
        <taxon>Cyprininae</taxon>
        <taxon>Cyprinus</taxon>
    </lineage>
</organism>
<dbReference type="GO" id="GO:0031175">
    <property type="term" value="P:neuron projection development"/>
    <property type="evidence" value="ECO:0007669"/>
    <property type="project" value="TreeGrafter"/>
</dbReference>
<feature type="compositionally biased region" description="Basic and acidic residues" evidence="17">
    <location>
        <begin position="1291"/>
        <end position="1304"/>
    </location>
</feature>
<dbReference type="GO" id="GO:0030425">
    <property type="term" value="C:dendrite"/>
    <property type="evidence" value="ECO:0007669"/>
    <property type="project" value="TreeGrafter"/>
</dbReference>
<gene>
    <name evidence="20" type="primary">LOC109094553</name>
</gene>
<feature type="compositionally biased region" description="Basic and acidic residues" evidence="17">
    <location>
        <begin position="1043"/>
        <end position="1054"/>
    </location>
</feature>
<feature type="compositionally biased region" description="Low complexity" evidence="17">
    <location>
        <begin position="959"/>
        <end position="972"/>
    </location>
</feature>
<dbReference type="PANTHER" id="PTHR16154">
    <property type="entry name" value="NEURABIN"/>
    <property type="match status" value="1"/>
</dbReference>
<reference evidence="20" key="1">
    <citation type="submission" date="2025-08" db="UniProtKB">
        <authorList>
            <consortium name="Ensembl"/>
        </authorList>
    </citation>
    <scope>IDENTIFICATION</scope>
</reference>
<feature type="region of interest" description="Disordered" evidence="17">
    <location>
        <begin position="1090"/>
        <end position="1141"/>
    </location>
</feature>
<dbReference type="Proteomes" id="UP000694701">
    <property type="component" value="Unplaced"/>
</dbReference>
<evidence type="ECO:0000256" key="4">
    <source>
        <dbReference type="ARBA" id="ARBA00022553"/>
    </source>
</evidence>
<evidence type="ECO:0000256" key="8">
    <source>
        <dbReference type="ARBA" id="ARBA00023054"/>
    </source>
</evidence>
<keyword evidence="3" id="KW-0963">Cytoplasm</keyword>
<keyword evidence="5" id="KW-0221">Differentiation</keyword>
<evidence type="ECO:0000313" key="21">
    <source>
        <dbReference type="Proteomes" id="UP000694701"/>
    </source>
</evidence>
<feature type="region of interest" description="Disordered" evidence="17">
    <location>
        <begin position="1006"/>
        <end position="1054"/>
    </location>
</feature>
<dbReference type="PANTHER" id="PTHR16154:SF26">
    <property type="entry name" value="PROTEIN PHOSPHATASE 1 REGULATORY SUBUNIT 9 LIKE"/>
    <property type="match status" value="1"/>
</dbReference>
<evidence type="ECO:0000256" key="11">
    <source>
        <dbReference type="ARBA" id="ARBA00034103"/>
    </source>
</evidence>
<dbReference type="GO" id="GO:0015629">
    <property type="term" value="C:actin cytoskeleton"/>
    <property type="evidence" value="ECO:0007669"/>
    <property type="project" value="TreeGrafter"/>
</dbReference>
<dbReference type="GO" id="GO:0014069">
    <property type="term" value="C:postsynaptic density"/>
    <property type="evidence" value="ECO:0007669"/>
    <property type="project" value="TreeGrafter"/>
</dbReference>
<dbReference type="PROSITE" id="PS50106">
    <property type="entry name" value="PDZ"/>
    <property type="match status" value="1"/>
</dbReference>
<dbReference type="SMART" id="SM00228">
    <property type="entry name" value="PDZ"/>
    <property type="match status" value="1"/>
</dbReference>
<dbReference type="SUPFAM" id="SSF47769">
    <property type="entry name" value="SAM/Pointed domain"/>
    <property type="match status" value="1"/>
</dbReference>
<sequence length="1420" mass="159445">MPINQTSIPSNAHLMGVHQSARLPPSPTEAVTPEADRQATKSSLNSVTSLDSASFEARKTEDVSIDKAALAEKFSMTRKLFESGLKKQSPTERSSSPKLIWPQQVERQDRKVSVTGERNDKPKEAEKQAEESEDKEKGKSESETPPHKLSMSMNAGPISRRLESFMLDSDSESLSAAPSTESHSPFSHSQSPSAASNHSDPPSSPDSCSSPTSYSLWADSPSETCLPKLNGSDSHSTPLNGICMEKTLHNASSTVEEHIKSSEDTVSSEPTLLYTSEKIHHLSARSTTSHASVAEDPAFQEQQDEDKNTEKVPGLSTVRAELVVVKTESSESEGNEEEHVEDDVFEESVKENQSQNHNSERVLTNGEELQLTFFGKESIWSIREHEEGWRVCEEYVQTGKEEDHRREGMFLEENVMEKEDEEEEIKDNEEVELKTDRTEEEAVLETVSEQKATNVEDKEQQDEQREGEDEEEDEGVEEAVEALEEDDDDQEMEDVLTGKERQQQDDQGPMGKRSLICGIENAAFVDDNRTDLECQEKKEFQEFEELPGLSDEEDLNPKKKIKFSTAPIKVYFTFSDEDYDRRNDDVDPVSASAEYELEKRVEKMDVLPIDIQKGNDGLGISIIGMGVGADQGLEKLGIFVKTITEGGAAHRDGRIRVNDQIVEVDGISLVGVAQLFAATTLKNTKGLVKFLIGREKPGVESEVARLISETLQHETSPENQEPKDEDHHKPQNHQLQHDKQISQIHDQYHDQQEIEPLTEKSVVQQKEAEKMQGAEDASNDLTQEVFSQQSSQGIDLPEDINPAELEQKFKELQIKHSVTVTELNQLREKLEVSEAERKSWETRGAALERSVEESRERIEKLEKCWLDAQALCKTINQRLNEAQSQNDSLQLKYNKTITLLQEHQQREAEGARKEAELKGKLEQKEREYKSTVKQLQHKITCLEGRTGSDQLEESCSPAGESQPSSPNSGSSERNGVSTDDLHSDADWGDVPQTARLDCSLYRAKAKLAQGSQRKRPSRNKLRESARGSQAPSQSQESVCIQDNKQERANSERRRSYLESLAIPVPSIQFGHDHTHEPRSEGRDVLFIQSQTPQGSSSTQASLSPPKDSSTPQSPSSSQSSSSMFLNLRNRSSKGKERSKSRASRGTTEVLFIYISYFHWFSCSGSSVSVKDYEEIYKILNQIELLLCFTDEESDGSPTRKTKRRFPDLSGIRRSGGKGKKRESITLRGSVGSRGSGELLDESSGNVSPSDSISSIPSCMPFSWFGDREREKEREREKDRSASSSSLPRTPSEGHIEDHANKTLDDVPLPAAKQYMWQNRPLSEWTNQQICHWLMGMNMEQYIAEFTAKGVDGQHLLCMDSSKLKELGVSSQRDRSTIKRRLKDMKKAQEKLEKQQVKKERGREKEAKIKSGQPTNLESAC</sequence>
<dbReference type="InterPro" id="IPR036034">
    <property type="entry name" value="PDZ_sf"/>
</dbReference>
<keyword evidence="8 16" id="KW-0175">Coiled coil</keyword>
<feature type="region of interest" description="Disordered" evidence="17">
    <location>
        <begin position="82"/>
        <end position="241"/>
    </location>
</feature>
<evidence type="ECO:0000256" key="5">
    <source>
        <dbReference type="ARBA" id="ARBA00022782"/>
    </source>
</evidence>
<dbReference type="InterPro" id="IPR001660">
    <property type="entry name" value="SAM"/>
</dbReference>
<feature type="compositionally biased region" description="Basic and acidic residues" evidence="17">
    <location>
        <begin position="106"/>
        <end position="146"/>
    </location>
</feature>
<feature type="compositionally biased region" description="Polar residues" evidence="17">
    <location>
        <begin position="40"/>
        <end position="52"/>
    </location>
</feature>
<feature type="compositionally biased region" description="Low complexity" evidence="17">
    <location>
        <begin position="1242"/>
        <end position="1257"/>
    </location>
</feature>
<feature type="compositionally biased region" description="Basic and acidic residues" evidence="17">
    <location>
        <begin position="399"/>
        <end position="409"/>
    </location>
</feature>
<dbReference type="Pfam" id="PF17817">
    <property type="entry name" value="PDZ_5"/>
    <property type="match status" value="1"/>
</dbReference>
<dbReference type="FunFam" id="2.30.42.10:FF:000010">
    <property type="entry name" value="Neurabin-1 isoform 1"/>
    <property type="match status" value="1"/>
</dbReference>
<feature type="compositionally biased region" description="Polar residues" evidence="17">
    <location>
        <begin position="86"/>
        <end position="97"/>
    </location>
</feature>
<feature type="region of interest" description="Disordered" evidence="17">
    <location>
        <begin position="399"/>
        <end position="513"/>
    </location>
</feature>
<feature type="compositionally biased region" description="Polar residues" evidence="17">
    <location>
        <begin position="1"/>
        <end position="10"/>
    </location>
</feature>
<evidence type="ECO:0000256" key="6">
    <source>
        <dbReference type="ARBA" id="ARBA00022902"/>
    </source>
</evidence>
<evidence type="ECO:0000256" key="15">
    <source>
        <dbReference type="ARBA" id="ARBA00082439"/>
    </source>
</evidence>
<dbReference type="SMART" id="SM00454">
    <property type="entry name" value="SAM"/>
    <property type="match status" value="1"/>
</dbReference>
<dbReference type="CDD" id="cd06790">
    <property type="entry name" value="PDZ_neurabin-like"/>
    <property type="match status" value="1"/>
</dbReference>
<feature type="compositionally biased region" description="Basic and acidic residues" evidence="17">
    <location>
        <begin position="1265"/>
        <end position="1280"/>
    </location>
</feature>
<evidence type="ECO:0000256" key="12">
    <source>
        <dbReference type="ARBA" id="ARBA00067399"/>
    </source>
</evidence>
<evidence type="ECO:0000256" key="2">
    <source>
        <dbReference type="ARBA" id="ARBA00022473"/>
    </source>
</evidence>
<feature type="domain" description="SAM" evidence="18">
    <location>
        <begin position="1324"/>
        <end position="1387"/>
    </location>
</feature>
<evidence type="ECO:0000256" key="7">
    <source>
        <dbReference type="ARBA" id="ARBA00023018"/>
    </source>
</evidence>
<protein>
    <recommendedName>
        <fullName evidence="12">Neurabin-1</fullName>
    </recommendedName>
    <alternativeName>
        <fullName evidence="14">Neurabin-I</fullName>
    </alternativeName>
    <alternativeName>
        <fullName evidence="13">Neural tissue-specific F-actin-binding protein I</fullName>
    </alternativeName>
    <alternativeName>
        <fullName evidence="15">Protein phosphatase 1 regulatory subunit 9A</fullName>
    </alternativeName>
</protein>
<dbReference type="Pfam" id="PF00595">
    <property type="entry name" value="PDZ"/>
    <property type="match status" value="1"/>
</dbReference>
<comment type="subcellular location">
    <subcellularLocation>
        <location evidence="1">Cytoplasm</location>
        <location evidence="1">Cytoskeleton</location>
    </subcellularLocation>
    <subcellularLocation>
        <location evidence="11">Synapse</location>
    </subcellularLocation>
</comment>
<dbReference type="InterPro" id="IPR043446">
    <property type="entry name" value="Neurabin-like"/>
</dbReference>
<feature type="region of interest" description="Disordered" evidence="17">
    <location>
        <begin position="283"/>
        <end position="315"/>
    </location>
</feature>
<dbReference type="CDD" id="cd09512">
    <property type="entry name" value="SAM_Neurabin-like"/>
    <property type="match status" value="1"/>
</dbReference>
<feature type="domain" description="PDZ" evidence="19">
    <location>
        <begin position="608"/>
        <end position="696"/>
    </location>
</feature>
<accession>A0A8C2IAN4</accession>
<feature type="region of interest" description="Disordered" evidence="17">
    <location>
        <begin position="948"/>
        <end position="989"/>
    </location>
</feature>
<keyword evidence="6" id="KW-0524">Neurogenesis</keyword>
<feature type="region of interest" description="Disordered" evidence="17">
    <location>
        <begin position="1"/>
        <end position="65"/>
    </location>
</feature>
<feature type="compositionally biased region" description="Basic and acidic residues" evidence="17">
    <location>
        <begin position="56"/>
        <end position="65"/>
    </location>
</feature>
<feature type="region of interest" description="Disordered" evidence="17">
    <location>
        <begin position="755"/>
        <end position="779"/>
    </location>
</feature>
<name>A0A8C2IAN4_CYPCA</name>
<evidence type="ECO:0000256" key="13">
    <source>
        <dbReference type="ARBA" id="ARBA00076637"/>
    </source>
</evidence>
<evidence type="ECO:0000259" key="18">
    <source>
        <dbReference type="PROSITE" id="PS50105"/>
    </source>
</evidence>
<keyword evidence="4" id="KW-0597">Phosphoprotein</keyword>
<feature type="compositionally biased region" description="Acidic residues" evidence="17">
    <location>
        <begin position="418"/>
        <end position="430"/>
    </location>
</feature>
<dbReference type="Pfam" id="PF07647">
    <property type="entry name" value="SAM_2"/>
    <property type="match status" value="1"/>
</dbReference>
<proteinExistence type="predicted"/>
<feature type="compositionally biased region" description="Acidic residues" evidence="17">
    <location>
        <begin position="465"/>
        <end position="494"/>
    </location>
</feature>
<evidence type="ECO:0000256" key="17">
    <source>
        <dbReference type="SAM" id="MobiDB-lite"/>
    </source>
</evidence>
<keyword evidence="2" id="KW-0217">Developmental protein</keyword>
<dbReference type="Gene3D" id="2.30.42.10">
    <property type="match status" value="1"/>
</dbReference>
<keyword evidence="9" id="KW-0009">Actin-binding</keyword>
<feature type="compositionally biased region" description="Polar residues" evidence="17">
    <location>
        <begin position="1026"/>
        <end position="1042"/>
    </location>
</feature>
<dbReference type="InterPro" id="IPR013761">
    <property type="entry name" value="SAM/pointed_sf"/>
</dbReference>
<keyword evidence="10" id="KW-0206">Cytoskeleton</keyword>
<dbReference type="Gene3D" id="1.10.150.50">
    <property type="entry name" value="Transcription Factor, Ets-1"/>
    <property type="match status" value="1"/>
</dbReference>
<feature type="coiled-coil region" evidence="16">
    <location>
        <begin position="823"/>
        <end position="938"/>
    </location>
</feature>
<dbReference type="GO" id="GO:0005737">
    <property type="term" value="C:cytoplasm"/>
    <property type="evidence" value="ECO:0007669"/>
    <property type="project" value="TreeGrafter"/>
</dbReference>
<dbReference type="InterPro" id="IPR001478">
    <property type="entry name" value="PDZ"/>
</dbReference>
<evidence type="ECO:0000256" key="16">
    <source>
        <dbReference type="SAM" id="Coils"/>
    </source>
</evidence>
<dbReference type="InterPro" id="IPR040645">
    <property type="entry name" value="Neurabin-1/2_PDZ"/>
</dbReference>
<dbReference type="GO" id="GO:0019722">
    <property type="term" value="P:calcium-mediated signaling"/>
    <property type="evidence" value="ECO:0007669"/>
    <property type="project" value="TreeGrafter"/>
</dbReference>
<evidence type="ECO:0000256" key="9">
    <source>
        <dbReference type="ARBA" id="ARBA00023203"/>
    </source>
</evidence>
<evidence type="ECO:0000256" key="3">
    <source>
        <dbReference type="ARBA" id="ARBA00022490"/>
    </source>
</evidence>
<evidence type="ECO:0000259" key="19">
    <source>
        <dbReference type="PROSITE" id="PS50106"/>
    </source>
</evidence>
<feature type="compositionally biased region" description="Low complexity" evidence="17">
    <location>
        <begin position="1090"/>
        <end position="1122"/>
    </location>
</feature>
<dbReference type="PROSITE" id="PS50105">
    <property type="entry name" value="SAM_DOMAIN"/>
    <property type="match status" value="1"/>
</dbReference>
<keyword evidence="7" id="KW-0770">Synapse</keyword>
<feature type="region of interest" description="Disordered" evidence="17">
    <location>
        <begin position="1368"/>
        <end position="1420"/>
    </location>
</feature>
<evidence type="ECO:0000256" key="1">
    <source>
        <dbReference type="ARBA" id="ARBA00004245"/>
    </source>
</evidence>
<feature type="compositionally biased region" description="Basic and acidic residues" evidence="17">
    <location>
        <begin position="1384"/>
        <end position="1408"/>
    </location>
</feature>